<proteinExistence type="predicted"/>
<sequence>MKKLFSEKVSKNKLILSATSLLVMGTGTAFGTYEGTKDEVSVSVNGNEENIRTHANTVGDLFAELDIDVREQDQLSHSENTKLDSSMKIVYEAAVPVSLTDNGKEKTLWTTADTVGEMLKDEGIKLSSHDQIRPSPDTKIKDQLSLSINRAFQLTMNVGGKEKKAWTTSTTVADFLRNQNVKLNPADKVEPGLDDTLQPNEAVTVKRVEKVTDVVEEPLDFAVVTKNDGNLERGKQRVVEEGEKGSKKKHFDVLKENGKEVSRKLVKEQTVKESKDRIVAVGTKTEPKPEPVRASAEPKAAKPAPKTIASRSNDAVSKEMYVTSTAYTASCSGCSGRTATGVNLKANPDAKVIAVDPDVIPLGTKVYVEGYGYAVAADTGSAINGNKIDVFFADQASAVQWGNKRVKIKILN</sequence>
<feature type="region of interest" description="Disordered" evidence="2">
    <location>
        <begin position="283"/>
        <end position="313"/>
    </location>
</feature>
<dbReference type="Gene3D" id="2.20.230.10">
    <property type="entry name" value="Resuscitation-promoting factor rpfb"/>
    <property type="match status" value="1"/>
</dbReference>
<dbReference type="GO" id="GO:0004553">
    <property type="term" value="F:hydrolase activity, hydrolyzing O-glycosyl compounds"/>
    <property type="evidence" value="ECO:0007669"/>
    <property type="project" value="InterPro"/>
</dbReference>
<dbReference type="InterPro" id="IPR007137">
    <property type="entry name" value="DUF348"/>
</dbReference>
<name>A0A7X2S7S6_9BACI</name>
<dbReference type="Pfam" id="PF06725">
    <property type="entry name" value="3D"/>
    <property type="match status" value="1"/>
</dbReference>
<comment type="caution">
    <text evidence="4">The sequence shown here is derived from an EMBL/GenBank/DDBJ whole genome shotgun (WGS) entry which is preliminary data.</text>
</comment>
<dbReference type="InterPro" id="IPR036908">
    <property type="entry name" value="RlpA-like_sf"/>
</dbReference>
<organism evidence="4 5">
    <name type="scientific">Metabacillus mangrovi</name>
    <dbReference type="NCBI Taxonomy" id="1491830"/>
    <lineage>
        <taxon>Bacteria</taxon>
        <taxon>Bacillati</taxon>
        <taxon>Bacillota</taxon>
        <taxon>Bacilli</taxon>
        <taxon>Bacillales</taxon>
        <taxon>Bacillaceae</taxon>
        <taxon>Metabacillus</taxon>
    </lineage>
</organism>
<evidence type="ECO:0000313" key="4">
    <source>
        <dbReference type="EMBL" id="MTH55264.1"/>
    </source>
</evidence>
<feature type="domain" description="G5" evidence="3">
    <location>
        <begin position="205"/>
        <end position="285"/>
    </location>
</feature>
<dbReference type="InterPro" id="IPR051933">
    <property type="entry name" value="Resuscitation_pf_RpfB"/>
</dbReference>
<dbReference type="PANTHER" id="PTHR39160:SF4">
    <property type="entry name" value="RESUSCITATION-PROMOTING FACTOR RPFB"/>
    <property type="match status" value="1"/>
</dbReference>
<evidence type="ECO:0000313" key="5">
    <source>
        <dbReference type="Proteomes" id="UP000434639"/>
    </source>
</evidence>
<reference evidence="4 5" key="1">
    <citation type="journal article" date="2017" name="Int. J. Syst. Evol. Microbiol.">
        <title>Bacillus mangrovi sp. nov., isolated from a sediment sample from a mangrove forest.</title>
        <authorList>
            <person name="Gupta V."/>
            <person name="Singh P.K."/>
            <person name="Korpole S."/>
            <person name="Tanuku N.R.S."/>
            <person name="Pinnaka A.K."/>
        </authorList>
    </citation>
    <scope>NUCLEOTIDE SEQUENCE [LARGE SCALE GENOMIC DNA]</scope>
    <source>
        <strain evidence="4 5">KCTC 33872</strain>
    </source>
</reference>
<accession>A0A7X2S7S6</accession>
<dbReference type="Proteomes" id="UP000434639">
    <property type="component" value="Unassembled WGS sequence"/>
</dbReference>
<dbReference type="InterPro" id="IPR010611">
    <property type="entry name" value="3D_dom"/>
</dbReference>
<keyword evidence="1" id="KW-0732">Signal</keyword>
<dbReference type="SUPFAM" id="SSF50685">
    <property type="entry name" value="Barwin-like endoglucanases"/>
    <property type="match status" value="1"/>
</dbReference>
<dbReference type="PANTHER" id="PTHR39160">
    <property type="entry name" value="CELL WALL-BINDING PROTEIN YOCH"/>
    <property type="match status" value="1"/>
</dbReference>
<dbReference type="EMBL" id="WMIB01000025">
    <property type="protein sequence ID" value="MTH55264.1"/>
    <property type="molecule type" value="Genomic_DNA"/>
</dbReference>
<dbReference type="SMART" id="SM01208">
    <property type="entry name" value="G5"/>
    <property type="match status" value="1"/>
</dbReference>
<gene>
    <name evidence="4" type="ORF">GKZ89_17855</name>
</gene>
<dbReference type="Pfam" id="PF07501">
    <property type="entry name" value="G5"/>
    <property type="match status" value="1"/>
</dbReference>
<dbReference type="Pfam" id="PF03990">
    <property type="entry name" value="DUF348"/>
    <property type="match status" value="3"/>
</dbReference>
<dbReference type="GO" id="GO:0009254">
    <property type="term" value="P:peptidoglycan turnover"/>
    <property type="evidence" value="ECO:0007669"/>
    <property type="project" value="InterPro"/>
</dbReference>
<dbReference type="PROSITE" id="PS51109">
    <property type="entry name" value="G5"/>
    <property type="match status" value="1"/>
</dbReference>
<protein>
    <submittedName>
        <fullName evidence="4">DUF348 domain-containing protein</fullName>
    </submittedName>
</protein>
<dbReference type="AlphaFoldDB" id="A0A7X2S7S6"/>
<evidence type="ECO:0000256" key="1">
    <source>
        <dbReference type="ARBA" id="ARBA00022729"/>
    </source>
</evidence>
<evidence type="ECO:0000259" key="3">
    <source>
        <dbReference type="PROSITE" id="PS51109"/>
    </source>
</evidence>
<dbReference type="GO" id="GO:0019867">
    <property type="term" value="C:outer membrane"/>
    <property type="evidence" value="ECO:0007669"/>
    <property type="project" value="InterPro"/>
</dbReference>
<keyword evidence="5" id="KW-1185">Reference proteome</keyword>
<evidence type="ECO:0000256" key="2">
    <source>
        <dbReference type="SAM" id="MobiDB-lite"/>
    </source>
</evidence>
<dbReference type="InterPro" id="IPR011098">
    <property type="entry name" value="G5_dom"/>
</dbReference>
<dbReference type="CDD" id="cd22786">
    <property type="entry name" value="DPBB_YuiC-like"/>
    <property type="match status" value="1"/>
</dbReference>
<dbReference type="Gene3D" id="2.40.40.10">
    <property type="entry name" value="RlpA-like domain"/>
    <property type="match status" value="1"/>
</dbReference>
<dbReference type="OrthoDB" id="9798935at2"/>